<dbReference type="Gene3D" id="3.40.50.720">
    <property type="entry name" value="NAD(P)-binding Rossmann-like Domain"/>
    <property type="match status" value="1"/>
</dbReference>
<evidence type="ECO:0000313" key="4">
    <source>
        <dbReference type="Proteomes" id="UP000178723"/>
    </source>
</evidence>
<dbReference type="GO" id="GO:0004477">
    <property type="term" value="F:methenyltetrahydrofolate cyclohydrolase activity"/>
    <property type="evidence" value="ECO:0007669"/>
    <property type="project" value="UniProtKB-EC"/>
</dbReference>
<dbReference type="GO" id="GO:0035999">
    <property type="term" value="P:tetrahydrofolate interconversion"/>
    <property type="evidence" value="ECO:0007669"/>
    <property type="project" value="TreeGrafter"/>
</dbReference>
<dbReference type="STRING" id="1802407.A3I40_03440"/>
<dbReference type="Proteomes" id="UP000178723">
    <property type="component" value="Unassembled WGS sequence"/>
</dbReference>
<dbReference type="EMBL" id="MGEP01000058">
    <property type="protein sequence ID" value="OGL85848.1"/>
    <property type="molecule type" value="Genomic_DNA"/>
</dbReference>
<dbReference type="GO" id="GO:0004488">
    <property type="term" value="F:methylenetetrahydrofolate dehydrogenase (NADP+) activity"/>
    <property type="evidence" value="ECO:0007669"/>
    <property type="project" value="InterPro"/>
</dbReference>
<dbReference type="EC" id="3.5.4.9" evidence="1"/>
<comment type="caution">
    <text evidence="3">The sequence shown here is derived from an EMBL/GenBank/DDBJ whole genome shotgun (WGS) entry which is preliminary data.</text>
</comment>
<dbReference type="SUPFAM" id="SSF53223">
    <property type="entry name" value="Aminoacid dehydrogenase-like, N-terminal domain"/>
    <property type="match status" value="1"/>
</dbReference>
<gene>
    <name evidence="3" type="ORF">A3I40_03440</name>
</gene>
<dbReference type="GO" id="GO:0005829">
    <property type="term" value="C:cytosol"/>
    <property type="evidence" value="ECO:0007669"/>
    <property type="project" value="TreeGrafter"/>
</dbReference>
<dbReference type="InterPro" id="IPR020631">
    <property type="entry name" value="THF_DH/CycHdrlase_NAD-bd_dom"/>
</dbReference>
<feature type="domain" description="Tetrahydrofolate dehydrogenase/cyclohydrolase NAD(P)-binding" evidence="2">
    <location>
        <begin position="103"/>
        <end position="222"/>
    </location>
</feature>
<dbReference type="InterPro" id="IPR000672">
    <property type="entry name" value="THF_DH/CycHdrlase"/>
</dbReference>
<name>A0A1F7V716_9BACT</name>
<dbReference type="PANTHER" id="PTHR48099">
    <property type="entry name" value="C-1-TETRAHYDROFOLATE SYNTHASE, CYTOPLASMIC-RELATED"/>
    <property type="match status" value="1"/>
</dbReference>
<accession>A0A1F7V716</accession>
<dbReference type="SUPFAM" id="SSF51735">
    <property type="entry name" value="NAD(P)-binding Rossmann-fold domains"/>
    <property type="match status" value="1"/>
</dbReference>
<sequence length="230" mass="24826">MVEEKIHELNERAGLDGYIVQLPLPMNLRSHTDRLINLINPSRDIDGLTEANRQRLFERAGGAFLPTPVGAVMTILASLYPEMRWEEQLQFKTGKLPQLVPKQLEGEQATIISDGDVFGPTLKFMLEDGGMQAVVERSGSSLLREALSKSKLVVTAVGKPRFLTGDMIADGAIVIDVGTTLVNGKTVGDVDWGSVSKKARAATPVPGGVGPVTVAMLFANLFCFGLKIHS</sequence>
<dbReference type="Pfam" id="PF02882">
    <property type="entry name" value="THF_DHG_CYH_C"/>
    <property type="match status" value="1"/>
</dbReference>
<dbReference type="AlphaFoldDB" id="A0A1F7V716"/>
<proteinExistence type="predicted"/>
<evidence type="ECO:0000256" key="1">
    <source>
        <dbReference type="ARBA" id="ARBA00012776"/>
    </source>
</evidence>
<dbReference type="InterPro" id="IPR036291">
    <property type="entry name" value="NAD(P)-bd_dom_sf"/>
</dbReference>
<organism evidence="3 4">
    <name type="scientific">Candidatus Uhrbacteria bacterium RIFCSPLOWO2_02_FULL_48_12</name>
    <dbReference type="NCBI Taxonomy" id="1802407"/>
    <lineage>
        <taxon>Bacteria</taxon>
        <taxon>Candidatus Uhriibacteriota</taxon>
    </lineage>
</organism>
<dbReference type="PRINTS" id="PR00085">
    <property type="entry name" value="THFDHDRGNASE"/>
</dbReference>
<evidence type="ECO:0000259" key="2">
    <source>
        <dbReference type="Pfam" id="PF02882"/>
    </source>
</evidence>
<protein>
    <recommendedName>
        <fullName evidence="1">methenyltetrahydrofolate cyclohydrolase</fullName>
        <ecNumber evidence="1">3.5.4.9</ecNumber>
    </recommendedName>
</protein>
<dbReference type="InterPro" id="IPR046346">
    <property type="entry name" value="Aminoacid_DH-like_N_sf"/>
</dbReference>
<evidence type="ECO:0000313" key="3">
    <source>
        <dbReference type="EMBL" id="OGL85848.1"/>
    </source>
</evidence>
<dbReference type="Gene3D" id="3.40.50.10860">
    <property type="entry name" value="Leucine Dehydrogenase, chain A, domain 1"/>
    <property type="match status" value="1"/>
</dbReference>
<reference evidence="3 4" key="1">
    <citation type="journal article" date="2016" name="Nat. Commun.">
        <title>Thousands of microbial genomes shed light on interconnected biogeochemical processes in an aquifer system.</title>
        <authorList>
            <person name="Anantharaman K."/>
            <person name="Brown C.T."/>
            <person name="Hug L.A."/>
            <person name="Sharon I."/>
            <person name="Castelle C.J."/>
            <person name="Probst A.J."/>
            <person name="Thomas B.C."/>
            <person name="Singh A."/>
            <person name="Wilkins M.J."/>
            <person name="Karaoz U."/>
            <person name="Brodie E.L."/>
            <person name="Williams K.H."/>
            <person name="Hubbard S.S."/>
            <person name="Banfield J.F."/>
        </authorList>
    </citation>
    <scope>NUCLEOTIDE SEQUENCE [LARGE SCALE GENOMIC DNA]</scope>
</reference>
<dbReference type="PANTHER" id="PTHR48099:SF5">
    <property type="entry name" value="C-1-TETRAHYDROFOLATE SYNTHASE, CYTOPLASMIC"/>
    <property type="match status" value="1"/>
</dbReference>